<organism evidence="1">
    <name type="scientific">Ackermannviridae sp. ctUml7</name>
    <dbReference type="NCBI Taxonomy" id="2825753"/>
    <lineage>
        <taxon>Viruses</taxon>
        <taxon>Duplodnaviria</taxon>
        <taxon>Heunggongvirae</taxon>
        <taxon>Uroviricota</taxon>
        <taxon>Caudoviricetes</taxon>
        <taxon>Pantevenvirales</taxon>
        <taxon>Ackermannviridae</taxon>
    </lineage>
</organism>
<evidence type="ECO:0000313" key="1">
    <source>
        <dbReference type="EMBL" id="DAG03422.1"/>
    </source>
</evidence>
<name>A0A8S5V9P9_9CAUD</name>
<proteinExistence type="predicted"/>
<dbReference type="EMBL" id="BK016230">
    <property type="protein sequence ID" value="DAG03422.1"/>
    <property type="molecule type" value="Genomic_DNA"/>
</dbReference>
<sequence>MAMSKVLLEHYKGIRELNRDDLVFMFSHLFKDELEKITPRFPGFPNTQKEFWEWLVDKIVYEIPYPKIGWVLWVYVNMADVENGDFITIYLEFWNHKFPDNQIKIEDIDYEDFR</sequence>
<reference evidence="1" key="1">
    <citation type="journal article" date="2021" name="Proc. Natl. Acad. Sci. U.S.A.">
        <title>A Catalog of Tens of Thousands of Viruses from Human Metagenomes Reveals Hidden Associations with Chronic Diseases.</title>
        <authorList>
            <person name="Tisza M.J."/>
            <person name="Buck C.B."/>
        </authorList>
    </citation>
    <scope>NUCLEOTIDE SEQUENCE</scope>
    <source>
        <strain evidence="1">CtUml7</strain>
    </source>
</reference>
<protein>
    <submittedName>
        <fullName evidence="1">Uncharacterized protein</fullName>
    </submittedName>
</protein>
<accession>A0A8S5V9P9</accession>